<keyword evidence="1" id="KW-0472">Membrane</keyword>
<feature type="transmembrane region" description="Helical" evidence="1">
    <location>
        <begin position="225"/>
        <end position="244"/>
    </location>
</feature>
<dbReference type="RefSeq" id="XP_044316428.1">
    <property type="nucleotide sequence ID" value="XM_044460493.1"/>
</dbReference>
<accession>A0ABM5JC80</accession>
<organism evidence="2 3">
    <name type="scientific">Drosophila rhopaloa</name>
    <name type="common">Fruit fly</name>
    <dbReference type="NCBI Taxonomy" id="1041015"/>
    <lineage>
        <taxon>Eukaryota</taxon>
        <taxon>Metazoa</taxon>
        <taxon>Ecdysozoa</taxon>
        <taxon>Arthropoda</taxon>
        <taxon>Hexapoda</taxon>
        <taxon>Insecta</taxon>
        <taxon>Pterygota</taxon>
        <taxon>Neoptera</taxon>
        <taxon>Endopterygota</taxon>
        <taxon>Diptera</taxon>
        <taxon>Brachycera</taxon>
        <taxon>Muscomorpha</taxon>
        <taxon>Ephydroidea</taxon>
        <taxon>Drosophilidae</taxon>
        <taxon>Drosophila</taxon>
        <taxon>Sophophora</taxon>
    </lineage>
</organism>
<evidence type="ECO:0000313" key="2">
    <source>
        <dbReference type="EnsemblMetazoa" id="XP_044316428.1"/>
    </source>
</evidence>
<keyword evidence="1" id="KW-0812">Transmembrane</keyword>
<keyword evidence="3" id="KW-1185">Reference proteome</keyword>
<proteinExistence type="predicted"/>
<evidence type="ECO:0000313" key="3">
    <source>
        <dbReference type="Proteomes" id="UP001652680"/>
    </source>
</evidence>
<dbReference type="EnsemblMetazoa" id="XM_044460493.1">
    <property type="protein sequence ID" value="XP_044316428.1"/>
    <property type="gene ID" value="LOC108037209"/>
</dbReference>
<dbReference type="GeneID" id="108037209"/>
<dbReference type="Proteomes" id="UP001652680">
    <property type="component" value="Unassembled WGS sequence"/>
</dbReference>
<evidence type="ECO:0000256" key="1">
    <source>
        <dbReference type="SAM" id="Phobius"/>
    </source>
</evidence>
<reference evidence="2" key="2">
    <citation type="submission" date="2025-05" db="UniProtKB">
        <authorList>
            <consortium name="EnsemblMetazoa"/>
        </authorList>
    </citation>
    <scope>IDENTIFICATION</scope>
</reference>
<protein>
    <submittedName>
        <fullName evidence="2">Uncharacterized protein</fullName>
    </submittedName>
</protein>
<reference evidence="3" key="1">
    <citation type="journal article" date="2021" name="Elife">
        <title>Highly contiguous assemblies of 101 drosophilid genomes.</title>
        <authorList>
            <person name="Kim B.Y."/>
            <person name="Wang J.R."/>
            <person name="Miller D.E."/>
            <person name="Barmina O."/>
            <person name="Delaney E."/>
            <person name="Thompson A."/>
            <person name="Comeault A.A."/>
            <person name="Peede D."/>
            <person name="D'Agostino E.R."/>
            <person name="Pelaez J."/>
            <person name="Aguilar J.M."/>
            <person name="Haji D."/>
            <person name="Matsunaga T."/>
            <person name="Armstrong E.E."/>
            <person name="Zych M."/>
            <person name="Ogawa Y."/>
            <person name="Stamenkovic-Radak M."/>
            <person name="Jelic M."/>
            <person name="Veselinovic M.S."/>
            <person name="Tanaskovic M."/>
            <person name="Eric P."/>
            <person name="Gao J.J."/>
            <person name="Katoh T.K."/>
            <person name="Toda M.J."/>
            <person name="Watabe H."/>
            <person name="Watada M."/>
            <person name="Davis J.S."/>
            <person name="Moyle L.C."/>
            <person name="Manoli G."/>
            <person name="Bertolini E."/>
            <person name="Kostal V."/>
            <person name="Hawley R.S."/>
            <person name="Takahashi A."/>
            <person name="Jones C.D."/>
            <person name="Price D.K."/>
            <person name="Whiteman N."/>
            <person name="Kopp A."/>
            <person name="Matute D.R."/>
            <person name="Petrov D.A."/>
        </authorList>
    </citation>
    <scope>NUCLEOTIDE SEQUENCE [LARGE SCALE GENOMIC DNA]</scope>
</reference>
<name>A0ABM5JC80_DRORH</name>
<sequence length="271" mass="30493">MLSPKSVPPGDDSSIVIVQAGKSLGNKTGTPPIGWNIEGRDDQIQDNQLPGYLTEIHLSHRQITKRFVELLHLFEDYTKILDSEHQHHAGLPFRLRGVLSEQLVFKEEDANVELRASSATQLSDSTLRPTCEVSSQTSWSAENQKPVGVKDLETKLAIVGGERVDTETEKPSKVLQHTIHIEVESVTSATDMQRPPLRQRMWNVLVQTGDTIVACASMIGENFTYFLFVVLCLWGLYLLMGHYYSFLQTNVNQQIDLKRDLVRGAQQPKQL</sequence>
<keyword evidence="1" id="KW-1133">Transmembrane helix</keyword>